<gene>
    <name evidence="2" type="ORF">RDI58_022463</name>
</gene>
<sequence length="151" mass="17036">MLGVMHSGTTGNSLEHIGETKQPDLEETVVEIPNNIIFSLRSTQGIAATVANGTAKKDMQEIFYNGPYTINNKPIILKPWSIDFDLSKEFPTEIPLWVKFPNIPMTYWSKDFLSRIASAVGKPVYADECTTKQTRISFARMLIELMCLTLY</sequence>
<evidence type="ECO:0000313" key="2">
    <source>
        <dbReference type="EMBL" id="KAK6780279.1"/>
    </source>
</evidence>
<feature type="region of interest" description="Disordered" evidence="1">
    <location>
        <begin position="1"/>
        <end position="22"/>
    </location>
</feature>
<dbReference type="EMBL" id="JBANQN010000009">
    <property type="protein sequence ID" value="KAK6780279.1"/>
    <property type="molecule type" value="Genomic_DNA"/>
</dbReference>
<dbReference type="PANTHER" id="PTHR33233:SF17">
    <property type="entry name" value="DUF4283 DOMAIN-CONTAINING PROTEIN"/>
    <property type="match status" value="1"/>
</dbReference>
<keyword evidence="3" id="KW-1185">Reference proteome</keyword>
<evidence type="ECO:0000313" key="3">
    <source>
        <dbReference type="Proteomes" id="UP001371456"/>
    </source>
</evidence>
<evidence type="ECO:0008006" key="4">
    <source>
        <dbReference type="Google" id="ProtNLM"/>
    </source>
</evidence>
<dbReference type="AlphaFoldDB" id="A0AAN8Y5N7"/>
<dbReference type="PANTHER" id="PTHR33233">
    <property type="entry name" value="ENDONUCLEASE/EXONUCLEASE/PHOSPHATASE"/>
    <property type="match status" value="1"/>
</dbReference>
<reference evidence="2 3" key="1">
    <citation type="submission" date="2024-02" db="EMBL/GenBank/DDBJ databases">
        <title>de novo genome assembly of Solanum bulbocastanum strain 11H21.</title>
        <authorList>
            <person name="Hosaka A.J."/>
        </authorList>
    </citation>
    <scope>NUCLEOTIDE SEQUENCE [LARGE SCALE GENOMIC DNA]</scope>
    <source>
        <tissue evidence="2">Young leaves</tissue>
    </source>
</reference>
<evidence type="ECO:0000256" key="1">
    <source>
        <dbReference type="SAM" id="MobiDB-lite"/>
    </source>
</evidence>
<protein>
    <recommendedName>
        <fullName evidence="4">DUF4283 domain-containing protein</fullName>
    </recommendedName>
</protein>
<organism evidence="2 3">
    <name type="scientific">Solanum bulbocastanum</name>
    <name type="common">Wild potato</name>
    <dbReference type="NCBI Taxonomy" id="147425"/>
    <lineage>
        <taxon>Eukaryota</taxon>
        <taxon>Viridiplantae</taxon>
        <taxon>Streptophyta</taxon>
        <taxon>Embryophyta</taxon>
        <taxon>Tracheophyta</taxon>
        <taxon>Spermatophyta</taxon>
        <taxon>Magnoliopsida</taxon>
        <taxon>eudicotyledons</taxon>
        <taxon>Gunneridae</taxon>
        <taxon>Pentapetalae</taxon>
        <taxon>asterids</taxon>
        <taxon>lamiids</taxon>
        <taxon>Solanales</taxon>
        <taxon>Solanaceae</taxon>
        <taxon>Solanoideae</taxon>
        <taxon>Solaneae</taxon>
        <taxon>Solanum</taxon>
    </lineage>
</organism>
<accession>A0AAN8Y5N7</accession>
<dbReference type="Proteomes" id="UP001371456">
    <property type="component" value="Unassembled WGS sequence"/>
</dbReference>
<comment type="caution">
    <text evidence="2">The sequence shown here is derived from an EMBL/GenBank/DDBJ whole genome shotgun (WGS) entry which is preliminary data.</text>
</comment>
<proteinExistence type="predicted"/>
<name>A0AAN8Y5N7_SOLBU</name>